<evidence type="ECO:0000313" key="1">
    <source>
        <dbReference type="EMBL" id="RGX26017.1"/>
    </source>
</evidence>
<dbReference type="InterPro" id="IPR032675">
    <property type="entry name" value="LRR_dom_sf"/>
</dbReference>
<protein>
    <recommendedName>
        <fullName evidence="3">Leucine-rich repeat domain-containing protein</fullName>
    </recommendedName>
</protein>
<dbReference type="AlphaFoldDB" id="A0A413FAT5"/>
<evidence type="ECO:0008006" key="3">
    <source>
        <dbReference type="Google" id="ProtNLM"/>
    </source>
</evidence>
<dbReference type="OrthoDB" id="1751034at2"/>
<name>A0A413FAT5_9FIRM</name>
<dbReference type="Gene3D" id="3.80.10.10">
    <property type="entry name" value="Ribonuclease Inhibitor"/>
    <property type="match status" value="1"/>
</dbReference>
<evidence type="ECO:0000313" key="2">
    <source>
        <dbReference type="Proteomes" id="UP000283880"/>
    </source>
</evidence>
<comment type="caution">
    <text evidence="1">The sequence shown here is derived from an EMBL/GenBank/DDBJ whole genome shotgun (WGS) entry which is preliminary data.</text>
</comment>
<sequence>MPKKLQSIGKNTFSGCTNLKEIELRKVVIEDGVKKLEYRSF</sequence>
<reference evidence="1 2" key="1">
    <citation type="submission" date="2018-08" db="EMBL/GenBank/DDBJ databases">
        <title>A genome reference for cultivated species of the human gut microbiota.</title>
        <authorList>
            <person name="Zou Y."/>
            <person name="Xue W."/>
            <person name="Luo G."/>
        </authorList>
    </citation>
    <scope>NUCLEOTIDE SEQUENCE [LARGE SCALE GENOMIC DNA]</scope>
    <source>
        <strain evidence="1 2">AF04-15</strain>
    </source>
</reference>
<organism evidence="1 2">
    <name type="scientific">Enterocloster asparagiformis</name>
    <dbReference type="NCBI Taxonomy" id="333367"/>
    <lineage>
        <taxon>Bacteria</taxon>
        <taxon>Bacillati</taxon>
        <taxon>Bacillota</taxon>
        <taxon>Clostridia</taxon>
        <taxon>Lachnospirales</taxon>
        <taxon>Lachnospiraceae</taxon>
        <taxon>Enterocloster</taxon>
    </lineage>
</organism>
<accession>A0A413FAT5</accession>
<proteinExistence type="predicted"/>
<dbReference type="EMBL" id="QSBM01000017">
    <property type="protein sequence ID" value="RGX26017.1"/>
    <property type="molecule type" value="Genomic_DNA"/>
</dbReference>
<dbReference type="Proteomes" id="UP000283880">
    <property type="component" value="Unassembled WGS sequence"/>
</dbReference>
<dbReference type="RefSeq" id="WP_007708887.1">
    <property type="nucleotide sequence ID" value="NZ_CABMHH010000241.1"/>
</dbReference>
<gene>
    <name evidence="1" type="ORF">DWV29_20110</name>
</gene>